<evidence type="ECO:0000256" key="1">
    <source>
        <dbReference type="SAM" id="MobiDB-lite"/>
    </source>
</evidence>
<dbReference type="InterPro" id="IPR019261">
    <property type="entry name" value="PARG_cat_microbial"/>
</dbReference>
<feature type="compositionally biased region" description="Acidic residues" evidence="1">
    <location>
        <begin position="191"/>
        <end position="208"/>
    </location>
</feature>
<feature type="compositionally biased region" description="Basic residues" evidence="1">
    <location>
        <begin position="178"/>
        <end position="188"/>
    </location>
</feature>
<feature type="compositionally biased region" description="Polar residues" evidence="1">
    <location>
        <begin position="129"/>
        <end position="150"/>
    </location>
</feature>
<dbReference type="EMBL" id="VFQX01000043">
    <property type="protein sequence ID" value="KAF0975938.1"/>
    <property type="molecule type" value="Genomic_DNA"/>
</dbReference>
<feature type="region of interest" description="Disordered" evidence="1">
    <location>
        <begin position="557"/>
        <end position="591"/>
    </location>
</feature>
<evidence type="ECO:0000259" key="2">
    <source>
        <dbReference type="Pfam" id="PF10021"/>
    </source>
</evidence>
<feature type="compositionally biased region" description="Basic and acidic residues" evidence="1">
    <location>
        <begin position="213"/>
        <end position="234"/>
    </location>
</feature>
<dbReference type="NCBIfam" id="TIGR02452">
    <property type="entry name" value="TIGR02452 family protein"/>
    <property type="match status" value="1"/>
</dbReference>
<name>A0A6A5BP33_NAEFO</name>
<accession>A0A6A5BP33</accession>
<dbReference type="VEuPathDB" id="AmoebaDB:NF0091730"/>
<evidence type="ECO:0000313" key="4">
    <source>
        <dbReference type="Proteomes" id="UP000444721"/>
    </source>
</evidence>
<dbReference type="PANTHER" id="PTHR35596">
    <property type="entry name" value="DUF2263 DOMAIN-CONTAINING PROTEIN"/>
    <property type="match status" value="1"/>
</dbReference>
<dbReference type="GeneID" id="68112483"/>
<dbReference type="InterPro" id="IPR043472">
    <property type="entry name" value="Macro_dom-like"/>
</dbReference>
<dbReference type="Proteomes" id="UP000444721">
    <property type="component" value="Unassembled WGS sequence"/>
</dbReference>
<organism evidence="3 4">
    <name type="scientific">Naegleria fowleri</name>
    <name type="common">Brain eating amoeba</name>
    <dbReference type="NCBI Taxonomy" id="5763"/>
    <lineage>
        <taxon>Eukaryota</taxon>
        <taxon>Discoba</taxon>
        <taxon>Heterolobosea</taxon>
        <taxon>Tetramitia</taxon>
        <taxon>Eutetramitia</taxon>
        <taxon>Vahlkampfiidae</taxon>
        <taxon>Naegleria</taxon>
    </lineage>
</organism>
<gene>
    <name evidence="3" type="ORF">FDP41_005265</name>
</gene>
<dbReference type="InterPro" id="IPR012664">
    <property type="entry name" value="CHP02452"/>
</dbReference>
<reference evidence="3 4" key="1">
    <citation type="journal article" date="2019" name="Sci. Rep.">
        <title>Nanopore sequencing improves the draft genome of the human pathogenic amoeba Naegleria fowleri.</title>
        <authorList>
            <person name="Liechti N."/>
            <person name="Schurch N."/>
            <person name="Bruggmann R."/>
            <person name="Wittwer M."/>
        </authorList>
    </citation>
    <scope>NUCLEOTIDE SEQUENCE [LARGE SCALE GENOMIC DNA]</scope>
    <source>
        <strain evidence="3 4">ATCC 30894</strain>
    </source>
</reference>
<dbReference type="Gene3D" id="3.40.220.10">
    <property type="entry name" value="Leucine Aminopeptidase, subunit E, domain 1"/>
    <property type="match status" value="1"/>
</dbReference>
<dbReference type="VEuPathDB" id="AmoebaDB:FDP41_005265"/>
<comment type="caution">
    <text evidence="3">The sequence shown here is derived from an EMBL/GenBank/DDBJ whole genome shotgun (WGS) entry which is preliminary data.</text>
</comment>
<dbReference type="OMA" id="NPAYHIA"/>
<dbReference type="RefSeq" id="XP_044560651.1">
    <property type="nucleotide sequence ID" value="XM_044708771.1"/>
</dbReference>
<feature type="domain" description="Microbial-type PARG catalytic" evidence="2">
    <location>
        <begin position="311"/>
        <end position="425"/>
    </location>
</feature>
<feature type="region of interest" description="Disordered" evidence="1">
    <location>
        <begin position="171"/>
        <end position="269"/>
    </location>
</feature>
<proteinExistence type="predicted"/>
<evidence type="ECO:0000313" key="3">
    <source>
        <dbReference type="EMBL" id="KAF0975938.1"/>
    </source>
</evidence>
<sequence length="642" mass="73044">MGRRELYRNKASLHNAAPLAAAHSQPLGITIGARTTALKPPKYYIPREYYEKILKYMRTKEQTNELAQALTKYLFSPKDWNYFYFEHRWKEYANVRRALRKLVQMGTLQTLLRGKYFVEEDGEEKGGKSSPNTASFSSQETNKTTLESSLATQSKNFEEIIVKDERNEIDQQNIATSKKNKKKRRKKKQQEEEDLDLDDDDDNGDDGTFDGFEIQREEDKEPLYELNEWKEDKKQKKKNAKNGNKNSKKQIEEEEQGTEDQLLNEDNFKEEQGVPVRTVHIDFNSIKKTCCQTEKIDCAEYDSVVHITSSGAKKPSKHHHNKELEDTNALHHTIIQVVEGDVLSTALMLKRSNKMNPLILISGSQTSPAGSYSKGGNTQEEDVCRRSALALALADPYRFDENRTWTYPLPEFGGVYVPHCLVIRQPKSEGYAFCKHPATISMMVMYPYINPPTEKRKVADPSTVVTENDEHSDEDIQYELFVTSKLANSIKKKIASYFEIALRKGHDSLVIGSFGCGNTHSNPAYHIASLFKEVLSSDIFKDKFKAVIFSISQDNESDSKLKNDSEENLDEESEESSDKQVAADEDELTDELEISISVEQPSTNTSPSKKNNLSIFSKVFHGKEDAPTAEHFISTMPSSVTL</sequence>
<keyword evidence="4" id="KW-1185">Reference proteome</keyword>
<dbReference type="OrthoDB" id="9985428at2759"/>
<dbReference type="PANTHER" id="PTHR35596:SF1">
    <property type="entry name" value="MICROBIAL-TYPE PARG CATALYTIC DOMAIN-CONTAINING PROTEIN"/>
    <property type="match status" value="1"/>
</dbReference>
<dbReference type="VEuPathDB" id="AmoebaDB:NfTy_052860"/>
<dbReference type="AlphaFoldDB" id="A0A6A5BP33"/>
<protein>
    <recommendedName>
        <fullName evidence="2">Microbial-type PARG catalytic domain-containing protein</fullName>
    </recommendedName>
</protein>
<feature type="compositionally biased region" description="Acidic residues" evidence="1">
    <location>
        <begin position="566"/>
        <end position="575"/>
    </location>
</feature>
<dbReference type="Pfam" id="PF10021">
    <property type="entry name" value="PARG_cat_microb"/>
    <property type="match status" value="1"/>
</dbReference>
<feature type="region of interest" description="Disordered" evidence="1">
    <location>
        <begin position="122"/>
        <end position="150"/>
    </location>
</feature>